<reference evidence="2 3" key="1">
    <citation type="submission" date="2017-05" db="EMBL/GenBank/DDBJ databases">
        <authorList>
            <person name="Song R."/>
            <person name="Chenine A.L."/>
            <person name="Ruprecht R.M."/>
        </authorList>
    </citation>
    <scope>NUCLEOTIDE SEQUENCE [LARGE SCALE GENOMIC DNA]</scope>
    <source>
        <strain evidence="2 3">CECT 8663</strain>
    </source>
</reference>
<dbReference type="AlphaFoldDB" id="A0A238KK39"/>
<evidence type="ECO:0000313" key="3">
    <source>
        <dbReference type="Proteomes" id="UP000220836"/>
    </source>
</evidence>
<dbReference type="Proteomes" id="UP000220836">
    <property type="component" value="Unassembled WGS sequence"/>
</dbReference>
<evidence type="ECO:0000313" key="2">
    <source>
        <dbReference type="EMBL" id="SMX43143.1"/>
    </source>
</evidence>
<feature type="region of interest" description="Disordered" evidence="1">
    <location>
        <begin position="1"/>
        <end position="38"/>
    </location>
</feature>
<accession>A0A238KK39</accession>
<organism evidence="2 3">
    <name type="scientific">Pelagimonas varians</name>
    <dbReference type="NCBI Taxonomy" id="696760"/>
    <lineage>
        <taxon>Bacteria</taxon>
        <taxon>Pseudomonadati</taxon>
        <taxon>Pseudomonadota</taxon>
        <taxon>Alphaproteobacteria</taxon>
        <taxon>Rhodobacterales</taxon>
        <taxon>Roseobacteraceae</taxon>
        <taxon>Pelagimonas</taxon>
    </lineage>
</organism>
<gene>
    <name evidence="2" type="ORF">PEV8663_02598</name>
</gene>
<protein>
    <submittedName>
        <fullName evidence="2">Uncharacterized protein</fullName>
    </submittedName>
</protein>
<evidence type="ECO:0000256" key="1">
    <source>
        <dbReference type="SAM" id="MobiDB-lite"/>
    </source>
</evidence>
<name>A0A238KK39_9RHOB</name>
<proteinExistence type="predicted"/>
<sequence>MKHFDIQGLSRVPGSGASGGSLSGKMKHGRGAFGTAEV</sequence>
<keyword evidence="3" id="KW-1185">Reference proteome</keyword>
<dbReference type="EMBL" id="FXYH01000009">
    <property type="protein sequence ID" value="SMX43143.1"/>
    <property type="molecule type" value="Genomic_DNA"/>
</dbReference>